<evidence type="ECO:0000256" key="1">
    <source>
        <dbReference type="ARBA" id="ARBA00004202"/>
    </source>
</evidence>
<keyword evidence="9" id="KW-0472">Membrane</keyword>
<evidence type="ECO:0000256" key="3">
    <source>
        <dbReference type="ARBA" id="ARBA00022448"/>
    </source>
</evidence>
<evidence type="ECO:0000256" key="2">
    <source>
        <dbReference type="ARBA" id="ARBA00005417"/>
    </source>
</evidence>
<evidence type="ECO:0000256" key="5">
    <source>
        <dbReference type="ARBA" id="ARBA00022737"/>
    </source>
</evidence>
<reference evidence="12 13" key="1">
    <citation type="submission" date="2020-03" db="EMBL/GenBank/DDBJ databases">
        <title>Bacterial samples isolated from urine from healthy bovine heifers (Gyr breed).</title>
        <authorList>
            <person name="Giannattasio-Ferraz S."/>
            <person name="Maskeri L."/>
            <person name="Penido A."/>
            <person name="Barbosa-Stancioli E.F."/>
            <person name="Putonti C."/>
        </authorList>
    </citation>
    <scope>NUCLEOTIDE SEQUENCE [LARGE SCALE GENOMIC DNA]</scope>
    <source>
        <strain evidence="12 13">UFMG-H7</strain>
    </source>
</reference>
<comment type="similarity">
    <text evidence="2">Belongs to the ABC transporter superfamily.</text>
</comment>
<evidence type="ECO:0000259" key="11">
    <source>
        <dbReference type="PROSITE" id="PS50893"/>
    </source>
</evidence>
<evidence type="ECO:0000313" key="13">
    <source>
        <dbReference type="Proteomes" id="UP000521358"/>
    </source>
</evidence>
<dbReference type="Pfam" id="PF00005">
    <property type="entry name" value="ABC_tran"/>
    <property type="match status" value="2"/>
</dbReference>
<dbReference type="SUPFAM" id="SSF52540">
    <property type="entry name" value="P-loop containing nucleoside triphosphate hydrolases"/>
    <property type="match status" value="2"/>
</dbReference>
<dbReference type="InterPro" id="IPR027417">
    <property type="entry name" value="P-loop_NTPase"/>
</dbReference>
<dbReference type="CDD" id="cd03225">
    <property type="entry name" value="ABC_cobalt_CbiO_domain1"/>
    <property type="match status" value="2"/>
</dbReference>
<evidence type="ECO:0000256" key="10">
    <source>
        <dbReference type="ARBA" id="ARBA00025157"/>
    </source>
</evidence>
<keyword evidence="6" id="KW-0547">Nucleotide-binding</keyword>
<dbReference type="NCBIfam" id="NF010167">
    <property type="entry name" value="PRK13648.1"/>
    <property type="match status" value="2"/>
</dbReference>
<dbReference type="PANTHER" id="PTHR43553:SF26">
    <property type="entry name" value="ABC TRANSPORTER ATP-BINDING PROTEIN BC_2655-RELATED"/>
    <property type="match status" value="1"/>
</dbReference>
<dbReference type="GO" id="GO:0005524">
    <property type="term" value="F:ATP binding"/>
    <property type="evidence" value="ECO:0007669"/>
    <property type="project" value="UniProtKB-KW"/>
</dbReference>
<dbReference type="FunFam" id="3.40.50.300:FF:000224">
    <property type="entry name" value="Energy-coupling factor transporter ATP-binding protein EcfA"/>
    <property type="match status" value="1"/>
</dbReference>
<dbReference type="Gene3D" id="3.40.50.300">
    <property type="entry name" value="P-loop containing nucleotide triphosphate hydrolases"/>
    <property type="match status" value="2"/>
</dbReference>
<dbReference type="FunFam" id="3.40.50.300:FF:001422">
    <property type="entry name" value="Cobalt ABC transporter ATP-binding protein"/>
    <property type="match status" value="1"/>
</dbReference>
<dbReference type="Proteomes" id="UP000521358">
    <property type="component" value="Unassembled WGS sequence"/>
</dbReference>
<keyword evidence="7 12" id="KW-0067">ATP-binding</keyword>
<dbReference type="GO" id="GO:0043190">
    <property type="term" value="C:ATP-binding cassette (ABC) transporter complex"/>
    <property type="evidence" value="ECO:0007669"/>
    <property type="project" value="TreeGrafter"/>
</dbReference>
<dbReference type="SMART" id="SM00382">
    <property type="entry name" value="AAA"/>
    <property type="match status" value="2"/>
</dbReference>
<evidence type="ECO:0000256" key="8">
    <source>
        <dbReference type="ARBA" id="ARBA00022967"/>
    </source>
</evidence>
<sequence length="568" mass="63713">MVADIISFKNASFQYHSQANPTLKNIDVSIKKGEKILVAGASGSGKSTFGNCLNGLIPNIHKGNLSGEILVNGKDIKEADLFDMSFHVSTVLQDTDGQFIGLTVGEDIAFSLENDNVETKEMHKKVTKWLNEVDLVGFESHKPQDLSGGQKQRVSMAGVLVDESPILLFDEPLANLDPHAGLEAMKLIEDIHQKTECTIIIIEHRLEDVLCIDIDRVLLFDDGQIVADLTPDKLLRSNLLQAYGIREPLYLTSMKYAGVPLSEVEQLDKIESLDVNVVRPYISRWITETKESTERESKKSLLTIENLSFSYSQYDKPVLDNIELKINQGEMISLVGKNGSGKSTLAKAICGFVEASGDLMWKEEKFSSYSIKERADKIGYVMQNPNQMISKKMIREEVALGLELRGVSQEIITDKIDDVLKICGLYPYRNWPISALSYGQKKRVTIASILVLEPDVIILDEPTAGQDYKHYTEIMTFLETINQSGITVIMITHDMHLMLEYTDRCLVLGEGIIQVDTTPSELLTNESLIQSSSLKETSLFTFGKHLNLENPESFVRKFTAYEREVRFK</sequence>
<dbReference type="EMBL" id="JAAVMB010000003">
    <property type="protein sequence ID" value="NKC67302.1"/>
    <property type="molecule type" value="Genomic_DNA"/>
</dbReference>
<gene>
    <name evidence="12" type="ORF">HED35_04310</name>
</gene>
<name>A0A7X6D7P0_9ENTE</name>
<evidence type="ECO:0000256" key="7">
    <source>
        <dbReference type="ARBA" id="ARBA00022840"/>
    </source>
</evidence>
<organism evidence="12 13">
    <name type="scientific">Vagococcus fluvialis</name>
    <dbReference type="NCBI Taxonomy" id="2738"/>
    <lineage>
        <taxon>Bacteria</taxon>
        <taxon>Bacillati</taxon>
        <taxon>Bacillota</taxon>
        <taxon>Bacilli</taxon>
        <taxon>Lactobacillales</taxon>
        <taxon>Enterococcaceae</taxon>
        <taxon>Vagococcus</taxon>
    </lineage>
</organism>
<dbReference type="InterPro" id="IPR050095">
    <property type="entry name" value="ECF_ABC_transporter_ATP-bd"/>
</dbReference>
<dbReference type="Pfam" id="PF12558">
    <property type="entry name" value="DUF3744"/>
    <property type="match status" value="1"/>
</dbReference>
<comment type="subcellular location">
    <subcellularLocation>
        <location evidence="1">Cell membrane</location>
        <topology evidence="1">Peripheral membrane protein</topology>
    </subcellularLocation>
</comment>
<keyword evidence="4" id="KW-1003">Cell membrane</keyword>
<evidence type="ECO:0000313" key="12">
    <source>
        <dbReference type="EMBL" id="NKC67302.1"/>
    </source>
</evidence>
<dbReference type="PROSITE" id="PS00211">
    <property type="entry name" value="ABC_TRANSPORTER_1"/>
    <property type="match status" value="2"/>
</dbReference>
<feature type="domain" description="ABC transporter" evidence="11">
    <location>
        <begin position="302"/>
        <end position="535"/>
    </location>
</feature>
<keyword evidence="8" id="KW-1278">Translocase</keyword>
<proteinExistence type="inferred from homology"/>
<dbReference type="AlphaFoldDB" id="A0A7X6D7P0"/>
<dbReference type="InterPro" id="IPR015856">
    <property type="entry name" value="ABC_transpr_CbiO/EcfA_su"/>
</dbReference>
<dbReference type="RefSeq" id="WP_167806539.1">
    <property type="nucleotide sequence ID" value="NZ_JAAVMB010000003.1"/>
</dbReference>
<evidence type="ECO:0000256" key="6">
    <source>
        <dbReference type="ARBA" id="ARBA00022741"/>
    </source>
</evidence>
<dbReference type="InterPro" id="IPR003439">
    <property type="entry name" value="ABC_transporter-like_ATP-bd"/>
</dbReference>
<comment type="function">
    <text evidence="10">Probably part of an ABC transporter complex. Responsible for energy coupling to the transport system.</text>
</comment>
<keyword evidence="3" id="KW-0813">Transport</keyword>
<dbReference type="PANTHER" id="PTHR43553">
    <property type="entry name" value="HEAVY METAL TRANSPORTER"/>
    <property type="match status" value="1"/>
</dbReference>
<evidence type="ECO:0000256" key="4">
    <source>
        <dbReference type="ARBA" id="ARBA00022475"/>
    </source>
</evidence>
<dbReference type="GO" id="GO:0042626">
    <property type="term" value="F:ATPase-coupled transmembrane transporter activity"/>
    <property type="evidence" value="ECO:0007669"/>
    <property type="project" value="TreeGrafter"/>
</dbReference>
<dbReference type="InterPro" id="IPR022216">
    <property type="entry name" value="ABC_Co_transporter"/>
</dbReference>
<dbReference type="InterPro" id="IPR003593">
    <property type="entry name" value="AAA+_ATPase"/>
</dbReference>
<dbReference type="GO" id="GO:0016887">
    <property type="term" value="F:ATP hydrolysis activity"/>
    <property type="evidence" value="ECO:0007669"/>
    <property type="project" value="InterPro"/>
</dbReference>
<feature type="domain" description="ABC transporter" evidence="11">
    <location>
        <begin position="6"/>
        <end position="247"/>
    </location>
</feature>
<protein>
    <submittedName>
        <fullName evidence="12">ABC transporter ATP-binding protein</fullName>
    </submittedName>
</protein>
<accession>A0A7X6D7P0</accession>
<keyword evidence="5" id="KW-0677">Repeat</keyword>
<comment type="caution">
    <text evidence="12">The sequence shown here is derived from an EMBL/GenBank/DDBJ whole genome shotgun (WGS) entry which is preliminary data.</text>
</comment>
<dbReference type="InterPro" id="IPR017871">
    <property type="entry name" value="ABC_transporter-like_CS"/>
</dbReference>
<dbReference type="PROSITE" id="PS50893">
    <property type="entry name" value="ABC_TRANSPORTER_2"/>
    <property type="match status" value="2"/>
</dbReference>
<evidence type="ECO:0000256" key="9">
    <source>
        <dbReference type="ARBA" id="ARBA00023136"/>
    </source>
</evidence>